<comment type="function">
    <text evidence="1">Involved in DNA recombination.</text>
</comment>
<comment type="similarity">
    <text evidence="2">Belongs to the RmuC family.</text>
</comment>
<evidence type="ECO:0000256" key="2">
    <source>
        <dbReference type="ARBA" id="ARBA00009840"/>
    </source>
</evidence>
<dbReference type="InterPro" id="IPR003798">
    <property type="entry name" value="DNA_recombination_RmuC"/>
</dbReference>
<sequence length="408" mass="46599">MIETLYLLIGMIFGTLATWLVAVKSIKNSLNEETKKVAALSSENAVLHERISGINQMSQEKIDLLERNKEQMKLEFKDLADKILESNSQKFSTQNQENINKMINPMREQFNEFKKQIDDVYIKEAKDRSMLQAEIKSIKEINHQMSQDAKNLTKALKGESKTQGVWGEMILESVLENSGLRLGKEYKREVSLEHESDGSRYRPDVIVHLPDTRDIIIDAKTSLTAYEQYTSCDNDKDKETFSNLHVASMKKHIKELSDKDYTSLKGVETLDFIFMFVPIESALLMAMEYDSTLFDHAFKKNIILVGPTTLMVSLRAVENSWKYEHQQRNAQEIAKRAGLLFDKFAGFVESIERLGKQIMTVQKTYDEAYSKMHLGAGSITSQFQKLEKLGAAASKELPAHVSKMAEEE</sequence>
<organism evidence="7 8">
    <name type="scientific">Candidatus Sulfurimonas marisnigri</name>
    <dbReference type="NCBI Taxonomy" id="2740405"/>
    <lineage>
        <taxon>Bacteria</taxon>
        <taxon>Pseudomonadati</taxon>
        <taxon>Campylobacterota</taxon>
        <taxon>Epsilonproteobacteria</taxon>
        <taxon>Campylobacterales</taxon>
        <taxon>Sulfurimonadaceae</taxon>
        <taxon>Sulfurimonas</taxon>
    </lineage>
</organism>
<dbReference type="Pfam" id="PF02646">
    <property type="entry name" value="RmuC"/>
    <property type="match status" value="1"/>
</dbReference>
<dbReference type="PANTHER" id="PTHR30563:SF0">
    <property type="entry name" value="DNA RECOMBINATION PROTEIN RMUC"/>
    <property type="match status" value="1"/>
</dbReference>
<dbReference type="PANTHER" id="PTHR30563">
    <property type="entry name" value="DNA RECOMBINATION PROTEIN RMUC"/>
    <property type="match status" value="1"/>
</dbReference>
<dbReference type="EMBL" id="CP054493">
    <property type="protein sequence ID" value="QOY54774.1"/>
    <property type="molecule type" value="Genomic_DNA"/>
</dbReference>
<feature type="coiled-coil region" evidence="5">
    <location>
        <begin position="23"/>
        <end position="82"/>
    </location>
</feature>
<accession>A0A7S7M0H5</accession>
<keyword evidence="6" id="KW-0472">Membrane</keyword>
<keyword evidence="4" id="KW-0233">DNA recombination</keyword>
<dbReference type="KEGG" id="smas:HUE87_00560"/>
<evidence type="ECO:0000256" key="4">
    <source>
        <dbReference type="ARBA" id="ARBA00023172"/>
    </source>
</evidence>
<keyword evidence="6" id="KW-1133">Transmembrane helix</keyword>
<evidence type="ECO:0000313" key="7">
    <source>
        <dbReference type="EMBL" id="QOY54774.1"/>
    </source>
</evidence>
<evidence type="ECO:0000256" key="1">
    <source>
        <dbReference type="ARBA" id="ARBA00003416"/>
    </source>
</evidence>
<keyword evidence="8" id="KW-1185">Reference proteome</keyword>
<dbReference type="GO" id="GO:0006310">
    <property type="term" value="P:DNA recombination"/>
    <property type="evidence" value="ECO:0007669"/>
    <property type="project" value="UniProtKB-KW"/>
</dbReference>
<evidence type="ECO:0000256" key="6">
    <source>
        <dbReference type="SAM" id="Phobius"/>
    </source>
</evidence>
<proteinExistence type="inferred from homology"/>
<evidence type="ECO:0000256" key="5">
    <source>
        <dbReference type="SAM" id="Coils"/>
    </source>
</evidence>
<protein>
    <submittedName>
        <fullName evidence="7">DNA recombination protein RmuC</fullName>
    </submittedName>
</protein>
<dbReference type="Proteomes" id="UP000593836">
    <property type="component" value="Chromosome"/>
</dbReference>
<keyword evidence="6" id="KW-0812">Transmembrane</keyword>
<feature type="transmembrane region" description="Helical" evidence="6">
    <location>
        <begin position="6"/>
        <end position="26"/>
    </location>
</feature>
<evidence type="ECO:0000256" key="3">
    <source>
        <dbReference type="ARBA" id="ARBA00023054"/>
    </source>
</evidence>
<dbReference type="AlphaFoldDB" id="A0A7S7M0H5"/>
<evidence type="ECO:0000313" key="8">
    <source>
        <dbReference type="Proteomes" id="UP000593836"/>
    </source>
</evidence>
<keyword evidence="3 5" id="KW-0175">Coiled coil</keyword>
<dbReference type="RefSeq" id="WP_194366818.1">
    <property type="nucleotide sequence ID" value="NZ_CP054493.1"/>
</dbReference>
<gene>
    <name evidence="7" type="primary">rmuC</name>
    <name evidence="7" type="ORF">HUE87_00560</name>
</gene>
<reference evidence="7 8" key="1">
    <citation type="submission" date="2020-05" db="EMBL/GenBank/DDBJ databases">
        <title>Sulfurimonas marisnigri, sp. nov., and Sulfurimonas baltica, sp. nov., manganese oxide reducing chemolithoautotrophs of the class Epsilonproteobacteria isolated from the pelagic redoxclines of the Black and Baltic Seas and emended description of the genus Sulfurimonas.</title>
        <authorList>
            <person name="Henkel J.V."/>
            <person name="Laudan C."/>
            <person name="Werner J."/>
            <person name="Neu T."/>
            <person name="Plewe S."/>
            <person name="Sproer C."/>
            <person name="Bunk B."/>
            <person name="Schulz-Vogt H.N."/>
        </authorList>
    </citation>
    <scope>NUCLEOTIDE SEQUENCE [LARGE SCALE GENOMIC DNA]</scope>
    <source>
        <strain evidence="7 8">SoZ1</strain>
    </source>
</reference>
<name>A0A7S7M0H5_9BACT</name>